<sequence>MQSLQCVHRNYTVTANVVPHAGIPLPFEVGCRITSPEQHSTRRLCAHAPLFLADLENAQRASIALGKSLVDQQLDKGRSLFE</sequence>
<dbReference type="AlphaFoldDB" id="A0A6B3NUZ4"/>
<dbReference type="EMBL" id="JAAHBV010000185">
    <property type="protein sequence ID" value="NER60122.1"/>
    <property type="molecule type" value="Genomic_DNA"/>
</dbReference>
<dbReference type="Proteomes" id="UP000480410">
    <property type="component" value="Unassembled WGS sequence"/>
</dbReference>
<dbReference type="EMBL" id="JAAHBU010000111">
    <property type="protein sequence ID" value="NER64080.1"/>
    <property type="molecule type" value="Genomic_DNA"/>
</dbReference>
<evidence type="ECO:0000313" key="3">
    <source>
        <dbReference type="Proteomes" id="UP000480410"/>
    </source>
</evidence>
<gene>
    <name evidence="1" type="ORF">G3435_09240</name>
    <name evidence="2" type="ORF">G3436_09495</name>
</gene>
<evidence type="ECO:0000313" key="4">
    <source>
        <dbReference type="Proteomes" id="UP000482634"/>
    </source>
</evidence>
<evidence type="ECO:0000313" key="1">
    <source>
        <dbReference type="EMBL" id="NER60122.1"/>
    </source>
</evidence>
<accession>A0A6M0CRX9</accession>
<organism evidence="2 4">
    <name type="scientific">Pseudomonas brassicae</name>
    <dbReference type="NCBI Taxonomy" id="2708063"/>
    <lineage>
        <taxon>Bacteria</taxon>
        <taxon>Pseudomonadati</taxon>
        <taxon>Pseudomonadota</taxon>
        <taxon>Gammaproteobacteria</taxon>
        <taxon>Pseudomonadales</taxon>
        <taxon>Pseudomonadaceae</taxon>
        <taxon>Pseudomonas</taxon>
    </lineage>
</organism>
<proteinExistence type="predicted"/>
<name>A0A6B3NUZ4_9PSED</name>
<dbReference type="Proteomes" id="UP000482634">
    <property type="component" value="Unassembled WGS sequence"/>
</dbReference>
<accession>A0A6B3NUZ4</accession>
<dbReference type="RefSeq" id="WP_163943964.1">
    <property type="nucleotide sequence ID" value="NZ_JAAHBU010000111.1"/>
</dbReference>
<reference evidence="3 4" key="1">
    <citation type="submission" date="2020-02" db="EMBL/GenBank/DDBJ databases">
        <title>Broccoli isolated Pseudomonas sp.</title>
        <authorList>
            <person name="Fujikawa T."/>
            <person name="Sawada H."/>
        </authorList>
    </citation>
    <scope>NUCLEOTIDE SEQUENCE [LARGE SCALE GENOMIC DNA]</scope>
    <source>
        <strain evidence="2 4">MAFF212427</strain>
        <strain evidence="1 3">MAFF212428</strain>
    </source>
</reference>
<evidence type="ECO:0000313" key="2">
    <source>
        <dbReference type="EMBL" id="NER64080.1"/>
    </source>
</evidence>
<comment type="caution">
    <text evidence="2">The sequence shown here is derived from an EMBL/GenBank/DDBJ whole genome shotgun (WGS) entry which is preliminary data.</text>
</comment>
<keyword evidence="4" id="KW-1185">Reference proteome</keyword>
<protein>
    <submittedName>
        <fullName evidence="2">Uncharacterized protein</fullName>
    </submittedName>
</protein>